<dbReference type="InterPro" id="IPR036366">
    <property type="entry name" value="PGBDSf"/>
</dbReference>
<dbReference type="RefSeq" id="WP_201877870.1">
    <property type="nucleotide sequence ID" value="NZ_JAERRF010000017.1"/>
</dbReference>
<proteinExistence type="predicted"/>
<accession>A0ABS1NJF4</accession>
<comment type="caution">
    <text evidence="4">The sequence shown here is derived from an EMBL/GenBank/DDBJ whole genome shotgun (WGS) entry which is preliminary data.</text>
</comment>
<protein>
    <submittedName>
        <fullName evidence="4">Peptidoglycan-binding protein</fullName>
    </submittedName>
</protein>
<evidence type="ECO:0000256" key="1">
    <source>
        <dbReference type="SAM" id="MobiDB-lite"/>
    </source>
</evidence>
<dbReference type="InterPro" id="IPR036365">
    <property type="entry name" value="PGBD-like_sf"/>
</dbReference>
<feature type="compositionally biased region" description="Pro residues" evidence="1">
    <location>
        <begin position="269"/>
        <end position="280"/>
    </location>
</feature>
<feature type="transmembrane region" description="Helical" evidence="2">
    <location>
        <begin position="144"/>
        <end position="168"/>
    </location>
</feature>
<organism evidence="4 5">
    <name type="scientific">Streptomyces coffeae</name>
    <dbReference type="NCBI Taxonomy" id="621382"/>
    <lineage>
        <taxon>Bacteria</taxon>
        <taxon>Bacillati</taxon>
        <taxon>Actinomycetota</taxon>
        <taxon>Actinomycetes</taxon>
        <taxon>Kitasatosporales</taxon>
        <taxon>Streptomycetaceae</taxon>
        <taxon>Streptomyces</taxon>
    </lineage>
</organism>
<dbReference type="Gene3D" id="1.10.101.10">
    <property type="entry name" value="PGBD-like superfamily/PGBD"/>
    <property type="match status" value="1"/>
</dbReference>
<name>A0ABS1NJF4_9ACTN</name>
<dbReference type="Proteomes" id="UP000634229">
    <property type="component" value="Unassembled WGS sequence"/>
</dbReference>
<evidence type="ECO:0000256" key="2">
    <source>
        <dbReference type="SAM" id="Phobius"/>
    </source>
</evidence>
<dbReference type="Pfam" id="PF01471">
    <property type="entry name" value="PG_binding_1"/>
    <property type="match status" value="1"/>
</dbReference>
<dbReference type="EMBL" id="JAERRF010000017">
    <property type="protein sequence ID" value="MBL1100190.1"/>
    <property type="molecule type" value="Genomic_DNA"/>
</dbReference>
<feature type="compositionally biased region" description="Low complexity" evidence="1">
    <location>
        <begin position="201"/>
        <end position="220"/>
    </location>
</feature>
<feature type="region of interest" description="Disordered" evidence="1">
    <location>
        <begin position="31"/>
        <end position="140"/>
    </location>
</feature>
<evidence type="ECO:0000313" key="5">
    <source>
        <dbReference type="Proteomes" id="UP000634229"/>
    </source>
</evidence>
<dbReference type="InterPro" id="IPR002477">
    <property type="entry name" value="Peptidoglycan-bd-like"/>
</dbReference>
<feature type="compositionally biased region" description="Low complexity" evidence="1">
    <location>
        <begin position="236"/>
        <end position="254"/>
    </location>
</feature>
<feature type="region of interest" description="Disordered" evidence="1">
    <location>
        <begin position="163"/>
        <end position="295"/>
    </location>
</feature>
<keyword evidence="2" id="KW-0812">Transmembrane</keyword>
<feature type="compositionally biased region" description="Low complexity" evidence="1">
    <location>
        <begin position="118"/>
        <end position="130"/>
    </location>
</feature>
<feature type="compositionally biased region" description="Basic and acidic residues" evidence="1">
    <location>
        <begin position="325"/>
        <end position="334"/>
    </location>
</feature>
<dbReference type="SUPFAM" id="SSF47090">
    <property type="entry name" value="PGBD-like"/>
    <property type="match status" value="1"/>
</dbReference>
<evidence type="ECO:0000313" key="4">
    <source>
        <dbReference type="EMBL" id="MBL1100190.1"/>
    </source>
</evidence>
<keyword evidence="2" id="KW-1133">Transmembrane helix</keyword>
<feature type="region of interest" description="Disordered" evidence="1">
    <location>
        <begin position="323"/>
        <end position="353"/>
    </location>
</feature>
<feature type="domain" description="Peptidoglycan binding-like" evidence="3">
    <location>
        <begin position="288"/>
        <end position="344"/>
    </location>
</feature>
<reference evidence="4 5" key="1">
    <citation type="submission" date="2021-01" db="EMBL/GenBank/DDBJ databases">
        <title>WGS of actinomycetes isolated from Thailand.</title>
        <authorList>
            <person name="Thawai C."/>
        </authorList>
    </citation>
    <scope>NUCLEOTIDE SEQUENCE [LARGE SCALE GENOMIC DNA]</scope>
    <source>
        <strain evidence="4 5">CA1R205</strain>
    </source>
</reference>
<keyword evidence="2" id="KW-0472">Membrane</keyword>
<gene>
    <name evidence="4" type="ORF">JK363_26655</name>
</gene>
<feature type="compositionally biased region" description="Basic and acidic residues" evidence="1">
    <location>
        <begin position="52"/>
        <end position="72"/>
    </location>
</feature>
<sequence length="353" mass="35206">MTAESCPHCLAPARANGRPGCACAARAAAAADASTAGDTDDRTMPVRPVVTHSEESVTRPDPRDVRLFERGSWKTKKKTGANAPADTGSGAGTGTDDDATQVIAPVGGDRADGDPDTDASAGDTHADAGGATEGRHRKSRRKPVAIMLAGAAAVAVAGTLAFGTGLLGGDSEDDGGGRSDRTLATPRPSSAADNNGEGSEHSSASGGPSATAPALSGPSGTDRSGAPHTDSGSGPGLDPAAAPPSASASASASHSEAEPEPTKSSGSPSTPPTSPDPTGPPVLSEGDSGAEVSELQKRLTQLLMYIGTADGTYDEGVKDAVSSYQDRHDVKGDPDGVYGENTRRDLESRTDEP</sequence>
<keyword evidence="5" id="KW-1185">Reference proteome</keyword>
<evidence type="ECO:0000259" key="3">
    <source>
        <dbReference type="Pfam" id="PF01471"/>
    </source>
</evidence>
<feature type="compositionally biased region" description="Basic and acidic residues" evidence="1">
    <location>
        <begin position="341"/>
        <end position="353"/>
    </location>
</feature>